<protein>
    <recommendedName>
        <fullName evidence="1">4-vinyl reductase 4VR domain-containing protein</fullName>
    </recommendedName>
</protein>
<dbReference type="KEGG" id="dma:DMR_41680"/>
<dbReference type="Proteomes" id="UP000009071">
    <property type="component" value="Chromosome"/>
</dbReference>
<dbReference type="InterPro" id="IPR004096">
    <property type="entry name" value="V4R"/>
</dbReference>
<gene>
    <name evidence="2" type="ordered locus">DMR_41680</name>
</gene>
<dbReference type="Gene3D" id="3.30.1380.20">
    <property type="entry name" value="Trafficking protein particle complex subunit 3"/>
    <property type="match status" value="1"/>
</dbReference>
<evidence type="ECO:0000313" key="2">
    <source>
        <dbReference type="EMBL" id="BAH77659.1"/>
    </source>
</evidence>
<dbReference type="SUPFAM" id="SSF111126">
    <property type="entry name" value="Ligand-binding domain in the NO signalling and Golgi transport"/>
    <property type="match status" value="1"/>
</dbReference>
<reference evidence="2 3" key="1">
    <citation type="journal article" date="2009" name="Genome Res.">
        <title>Whole genome sequence of Desulfovibrio magneticus strain RS-1 revealed common gene clusters in magnetotactic bacteria.</title>
        <authorList>
            <person name="Nakazawa H."/>
            <person name="Arakaki A."/>
            <person name="Narita-Yamada S."/>
            <person name="Yashiro I."/>
            <person name="Jinno K."/>
            <person name="Aoki N."/>
            <person name="Tsuruyama A."/>
            <person name="Okamura Y."/>
            <person name="Tanikawa S."/>
            <person name="Fujita N."/>
            <person name="Takeyama H."/>
            <person name="Matsunaga T."/>
        </authorList>
    </citation>
    <scope>NUCLEOTIDE SEQUENCE [LARGE SCALE GENOMIC DNA]</scope>
    <source>
        <strain evidence="3">ATCC 700980 / DSM 13731 / RS-1</strain>
    </source>
</reference>
<dbReference type="eggNOG" id="COG1719">
    <property type="taxonomic scope" value="Bacteria"/>
</dbReference>
<dbReference type="PANTHER" id="PTHR35090:SF2">
    <property type="entry name" value="ARSR FAMILY TRANSCRIPTIONAL REGULATOR"/>
    <property type="match status" value="1"/>
</dbReference>
<dbReference type="SMART" id="SM00989">
    <property type="entry name" value="V4R"/>
    <property type="match status" value="1"/>
</dbReference>
<dbReference type="EMBL" id="AP010904">
    <property type="protein sequence ID" value="BAH77659.1"/>
    <property type="molecule type" value="Genomic_DNA"/>
</dbReference>
<dbReference type="STRING" id="573370.DMR_41680"/>
<organism evidence="2 3">
    <name type="scientific">Solidesulfovibrio magneticus (strain ATCC 700980 / DSM 13731 / RS-1)</name>
    <name type="common">Desulfovibrio magneticus</name>
    <dbReference type="NCBI Taxonomy" id="573370"/>
    <lineage>
        <taxon>Bacteria</taxon>
        <taxon>Pseudomonadati</taxon>
        <taxon>Thermodesulfobacteriota</taxon>
        <taxon>Desulfovibrionia</taxon>
        <taxon>Desulfovibrionales</taxon>
        <taxon>Desulfovibrionaceae</taxon>
        <taxon>Solidesulfovibrio</taxon>
    </lineage>
</organism>
<dbReference type="HOGENOM" id="CLU_128702_0_0_7"/>
<name>C4XPV9_SOLM1</name>
<proteinExistence type="predicted"/>
<keyword evidence="3" id="KW-1185">Reference proteome</keyword>
<evidence type="ECO:0000259" key="1">
    <source>
        <dbReference type="SMART" id="SM00989"/>
    </source>
</evidence>
<evidence type="ECO:0000313" key="3">
    <source>
        <dbReference type="Proteomes" id="UP000009071"/>
    </source>
</evidence>
<sequence length="193" mass="21683">MKVGANQTHQFLIFKGVIMFKEERSKPTFSWDLLGDVELGRPNLGRTTDVAVYRLMQFTLRDILISKHGVQSADEIFYEAGLLAGKQFYINVIRAKEDFNSFVADLQMALKTLNIGILRVESFSTDGKSLTLTVAEDLDCSGLPLCEEQICTYDEGFIAGLLSEHTGHSWAVKEVDCWCSGDRVCRFKANQID</sequence>
<dbReference type="Pfam" id="PF02830">
    <property type="entry name" value="V4R"/>
    <property type="match status" value="1"/>
</dbReference>
<dbReference type="InterPro" id="IPR024096">
    <property type="entry name" value="NO_sig/Golgi_transp_ligand-bd"/>
</dbReference>
<feature type="domain" description="4-vinyl reductase 4VR" evidence="1">
    <location>
        <begin position="129"/>
        <end position="191"/>
    </location>
</feature>
<accession>C4XPV9</accession>
<dbReference type="AlphaFoldDB" id="C4XPV9"/>
<dbReference type="PANTHER" id="PTHR35090">
    <property type="entry name" value="DNA-DIRECTED RNA POLYMERASE SUBUNIT I"/>
    <property type="match status" value="1"/>
</dbReference>